<dbReference type="SUPFAM" id="SSF51306">
    <property type="entry name" value="LexA/Signal peptidase"/>
    <property type="match status" value="1"/>
</dbReference>
<evidence type="ECO:0000313" key="6">
    <source>
        <dbReference type="EMBL" id="POZ84717.1"/>
    </source>
</evidence>
<dbReference type="InterPro" id="IPR010982">
    <property type="entry name" value="Lambda_DNA-bd_dom_sf"/>
</dbReference>
<keyword evidence="1" id="KW-0805">Transcription regulation</keyword>
<dbReference type="AlphaFoldDB" id="A0A2S5DR81"/>
<evidence type="ECO:0000256" key="1">
    <source>
        <dbReference type="ARBA" id="ARBA00023015"/>
    </source>
</evidence>
<evidence type="ECO:0000256" key="3">
    <source>
        <dbReference type="ARBA" id="ARBA00023163"/>
    </source>
</evidence>
<dbReference type="InterPro" id="IPR001387">
    <property type="entry name" value="Cro/C1-type_HTH"/>
</dbReference>
<accession>A0A2S5DR81</accession>
<protein>
    <recommendedName>
        <fullName evidence="4">HTH cro/C1-type domain-containing protein</fullName>
    </recommendedName>
</protein>
<dbReference type="Proteomes" id="UP000238655">
    <property type="component" value="Chromosome 1"/>
</dbReference>
<dbReference type="InterPro" id="IPR036286">
    <property type="entry name" value="LexA/Signal_pep-like_sf"/>
</dbReference>
<dbReference type="GO" id="GO:0003677">
    <property type="term" value="F:DNA binding"/>
    <property type="evidence" value="ECO:0007669"/>
    <property type="project" value="UniProtKB-KW"/>
</dbReference>
<dbReference type="EMBL" id="PQVP01000002">
    <property type="protein sequence ID" value="POZ81573.1"/>
    <property type="molecule type" value="Genomic_DNA"/>
</dbReference>
<organism evidence="5 7">
    <name type="scientific">Burkholderia contaminans</name>
    <dbReference type="NCBI Taxonomy" id="488447"/>
    <lineage>
        <taxon>Bacteria</taxon>
        <taxon>Pseudomonadati</taxon>
        <taxon>Pseudomonadota</taxon>
        <taxon>Betaproteobacteria</taxon>
        <taxon>Burkholderiales</taxon>
        <taxon>Burkholderiaceae</taxon>
        <taxon>Burkholderia</taxon>
        <taxon>Burkholderia cepacia complex</taxon>
    </lineage>
</organism>
<dbReference type="CDD" id="cd06529">
    <property type="entry name" value="S24_LexA-like"/>
    <property type="match status" value="1"/>
</dbReference>
<sequence length="253" mass="27982">MEKNPKRRELTANELQDVARLKAAWLAYKDRNEGATQEWLGRETGIGSQGAVGQYLRGVIPLNLPALLSFARVLGVKPSDISPTLASLVRASDESPGTPIIPIESGAETPDGYVAIPRYNLQCEAGNGHIQWEIERESEPHTYSLRFLREMGIKPENARRVKIVGDSMEPHLYDGESVLIDCADVAIRDGKVYALRYGDGFRVKRILKKYDGSLVLVSDNKKYPEETISAEQAAQFITILGRVRDRSGSGGLE</sequence>
<name>A0A2S5DR81_9BURK</name>
<reference evidence="5 7" key="1">
    <citation type="submission" date="2018-01" db="EMBL/GenBank/DDBJ databases">
        <title>Successful Treatment of Persistent Burkholderia cepacia Bacteremia with Ceftazidime-Avibactam.</title>
        <authorList>
            <person name="Tamma P."/>
            <person name="Fan Y."/>
            <person name="Bergman Y."/>
            <person name="Sick-Samuels A."/>
            <person name="Hsu A."/>
            <person name="Timp W."/>
            <person name="Simner P."/>
        </authorList>
    </citation>
    <scope>NUCLEOTIDE SEQUENCE [LARGE SCALE GENOMIC DNA]</scope>
    <source>
        <strain evidence="5 7">170816</strain>
    </source>
</reference>
<comment type="caution">
    <text evidence="5">The sequence shown here is derived from an EMBL/GenBank/DDBJ whole genome shotgun (WGS) entry which is preliminary data.</text>
</comment>
<dbReference type="InterPro" id="IPR039418">
    <property type="entry name" value="LexA-like"/>
</dbReference>
<dbReference type="InterPro" id="IPR015927">
    <property type="entry name" value="Peptidase_S24_S26A/B/C"/>
</dbReference>
<evidence type="ECO:0000259" key="4">
    <source>
        <dbReference type="PROSITE" id="PS50943"/>
    </source>
</evidence>
<dbReference type="EMBL" id="PQVP01000002">
    <property type="protein sequence ID" value="POZ84717.1"/>
    <property type="molecule type" value="Genomic_DNA"/>
</dbReference>
<dbReference type="RefSeq" id="WP_089460707.1">
    <property type="nucleotide sequence ID" value="NZ_CM009575.1"/>
</dbReference>
<dbReference type="Gene3D" id="2.10.109.10">
    <property type="entry name" value="Umud Fragment, subunit A"/>
    <property type="match status" value="1"/>
</dbReference>
<evidence type="ECO:0000256" key="2">
    <source>
        <dbReference type="ARBA" id="ARBA00023125"/>
    </source>
</evidence>
<dbReference type="PROSITE" id="PS50943">
    <property type="entry name" value="HTH_CROC1"/>
    <property type="match status" value="1"/>
</dbReference>
<feature type="domain" description="HTH cro/C1-type" evidence="4">
    <location>
        <begin position="36"/>
        <end position="81"/>
    </location>
</feature>
<evidence type="ECO:0000313" key="7">
    <source>
        <dbReference type="Proteomes" id="UP000238655"/>
    </source>
</evidence>
<dbReference type="PANTHER" id="PTHR40661:SF3">
    <property type="entry name" value="FELS-1 PROPHAGE TRANSCRIPTIONAL REGULATOR"/>
    <property type="match status" value="1"/>
</dbReference>
<keyword evidence="2" id="KW-0238">DNA-binding</keyword>
<dbReference type="SUPFAM" id="SSF47413">
    <property type="entry name" value="lambda repressor-like DNA-binding domains"/>
    <property type="match status" value="1"/>
</dbReference>
<dbReference type="Gene3D" id="1.10.260.40">
    <property type="entry name" value="lambda repressor-like DNA-binding domains"/>
    <property type="match status" value="1"/>
</dbReference>
<keyword evidence="3" id="KW-0804">Transcription</keyword>
<evidence type="ECO:0000313" key="5">
    <source>
        <dbReference type="EMBL" id="POZ81573.1"/>
    </source>
</evidence>
<dbReference type="PANTHER" id="PTHR40661">
    <property type="match status" value="1"/>
</dbReference>
<gene>
    <name evidence="5" type="ORF">C3743_14670</name>
    <name evidence="6" type="ORF">C3743_32865</name>
</gene>
<proteinExistence type="predicted"/>
<dbReference type="Pfam" id="PF00717">
    <property type="entry name" value="Peptidase_S24"/>
    <property type="match status" value="1"/>
</dbReference>